<keyword evidence="7" id="KW-0732">Signal</keyword>
<dbReference type="InterPro" id="IPR036943">
    <property type="entry name" value="FN_type2_sf"/>
</dbReference>
<feature type="chain" id="PRO_5045318592" description="Fibronectin type-II domain-containing protein" evidence="7">
    <location>
        <begin position="20"/>
        <end position="263"/>
    </location>
</feature>
<comment type="caution">
    <text evidence="6">Lacks conserved residue(s) required for the propagation of feature annotation.</text>
</comment>
<comment type="caution">
    <text evidence="9">The sequence shown here is derived from an EMBL/GenBank/DDBJ whole genome shotgun (WGS) entry which is preliminary data.</text>
</comment>
<dbReference type="Pfam" id="PF00040">
    <property type="entry name" value="fn2"/>
    <property type="match status" value="2"/>
</dbReference>
<dbReference type="InterPro" id="IPR045860">
    <property type="entry name" value="Snake_toxin-like_sf"/>
</dbReference>
<dbReference type="PRINTS" id="PR00013">
    <property type="entry name" value="FNTYPEII"/>
</dbReference>
<feature type="domain" description="Fibronectin type-II" evidence="8">
    <location>
        <begin position="30"/>
        <end position="80"/>
    </location>
</feature>
<evidence type="ECO:0000256" key="1">
    <source>
        <dbReference type="ARBA" id="ARBA00004613"/>
    </source>
</evidence>
<organism evidence="9 10">
    <name type="scientific">Porites lobata</name>
    <dbReference type="NCBI Taxonomy" id="104759"/>
    <lineage>
        <taxon>Eukaryota</taxon>
        <taxon>Metazoa</taxon>
        <taxon>Cnidaria</taxon>
        <taxon>Anthozoa</taxon>
        <taxon>Hexacorallia</taxon>
        <taxon>Scleractinia</taxon>
        <taxon>Fungiina</taxon>
        <taxon>Poritidae</taxon>
        <taxon>Porites</taxon>
    </lineage>
</organism>
<dbReference type="Proteomes" id="UP001159405">
    <property type="component" value="Unassembled WGS sequence"/>
</dbReference>
<comment type="similarity">
    <text evidence="2">Belongs to the seminal plasma protein family.</text>
</comment>
<dbReference type="InterPro" id="IPR013806">
    <property type="entry name" value="Kringle-like"/>
</dbReference>
<keyword evidence="4" id="KW-0677">Repeat</keyword>
<dbReference type="Gene3D" id="2.10.10.10">
    <property type="entry name" value="Fibronectin, type II, collagen-binding"/>
    <property type="match status" value="2"/>
</dbReference>
<sequence>MNVACLFAAMAFFIEGYLCEKNVACAQRTLDGNCCQFPFYYKNTKYKSCTSHGDVNNRFWCATDYKYDKNHTEGWGYCKFRIGVKSQCFVRTTDGICCVFPFQYRGIEYTNCATSEGKSPKMHWCATQAGFDETRNGTGWGYCAGATCFTCRSTDSWKQCNINRVKKICPYGTEHCAKFSGQESSNASSSIKKIFIKDCAAQTDCYNSDRHCNKHTVLAGTCSYECCHGDLCNKGRSSKESVNVRLVLIITVFAAIKFYSKIT</sequence>
<dbReference type="InterPro" id="IPR000562">
    <property type="entry name" value="FN_type2_dom"/>
</dbReference>
<protein>
    <recommendedName>
        <fullName evidence="8">Fibronectin type-II domain-containing protein</fullName>
    </recommendedName>
</protein>
<dbReference type="PANTHER" id="PTHR22918">
    <property type="entry name" value="SEMINAL PLASMA PROTEIN"/>
    <property type="match status" value="1"/>
</dbReference>
<comment type="subcellular location">
    <subcellularLocation>
        <location evidence="1">Secreted</location>
    </subcellularLocation>
</comment>
<evidence type="ECO:0000256" key="5">
    <source>
        <dbReference type="ARBA" id="ARBA00023157"/>
    </source>
</evidence>
<keyword evidence="5 6" id="KW-1015">Disulfide bond</keyword>
<dbReference type="Gene3D" id="2.10.60.10">
    <property type="entry name" value="CD59"/>
    <property type="match status" value="1"/>
</dbReference>
<keyword evidence="3" id="KW-0964">Secreted</keyword>
<evidence type="ECO:0000256" key="2">
    <source>
        <dbReference type="ARBA" id="ARBA00010011"/>
    </source>
</evidence>
<feature type="signal peptide" evidence="7">
    <location>
        <begin position="1"/>
        <end position="19"/>
    </location>
</feature>
<feature type="disulfide bond" evidence="6">
    <location>
        <begin position="35"/>
        <end position="61"/>
    </location>
</feature>
<evidence type="ECO:0000313" key="10">
    <source>
        <dbReference type="Proteomes" id="UP001159405"/>
    </source>
</evidence>
<dbReference type="EMBL" id="CALNXK010000003">
    <property type="protein sequence ID" value="CAH3034730.1"/>
    <property type="molecule type" value="Genomic_DNA"/>
</dbReference>
<dbReference type="PROSITE" id="PS51092">
    <property type="entry name" value="FN2_2"/>
    <property type="match status" value="2"/>
</dbReference>
<evidence type="ECO:0000259" key="8">
    <source>
        <dbReference type="PROSITE" id="PS51092"/>
    </source>
</evidence>
<reference evidence="9 10" key="1">
    <citation type="submission" date="2022-05" db="EMBL/GenBank/DDBJ databases">
        <authorList>
            <consortium name="Genoscope - CEA"/>
            <person name="William W."/>
        </authorList>
    </citation>
    <scope>NUCLEOTIDE SEQUENCE [LARGE SCALE GENOMIC DNA]</scope>
</reference>
<dbReference type="InterPro" id="IPR051666">
    <property type="entry name" value="SP_Capacitation_Regulator"/>
</dbReference>
<dbReference type="SUPFAM" id="SSF57302">
    <property type="entry name" value="Snake toxin-like"/>
    <property type="match status" value="1"/>
</dbReference>
<name>A0ABN8MS32_9CNID</name>
<evidence type="ECO:0000313" key="9">
    <source>
        <dbReference type="EMBL" id="CAH3034730.1"/>
    </source>
</evidence>
<dbReference type="CDD" id="cd00117">
    <property type="entry name" value="TFP"/>
    <property type="match status" value="1"/>
</dbReference>
<proteinExistence type="inferred from homology"/>
<dbReference type="SMART" id="SM00059">
    <property type="entry name" value="FN2"/>
    <property type="match status" value="2"/>
</dbReference>
<evidence type="ECO:0000256" key="6">
    <source>
        <dbReference type="PROSITE-ProRule" id="PRU00479"/>
    </source>
</evidence>
<evidence type="ECO:0000256" key="4">
    <source>
        <dbReference type="ARBA" id="ARBA00022737"/>
    </source>
</evidence>
<evidence type="ECO:0000256" key="7">
    <source>
        <dbReference type="SAM" id="SignalP"/>
    </source>
</evidence>
<dbReference type="CDD" id="cd00062">
    <property type="entry name" value="FN2"/>
    <property type="match status" value="1"/>
</dbReference>
<gene>
    <name evidence="9" type="ORF">PLOB_00025225</name>
</gene>
<evidence type="ECO:0000256" key="3">
    <source>
        <dbReference type="ARBA" id="ARBA00022525"/>
    </source>
</evidence>
<dbReference type="PANTHER" id="PTHR22918:SF1">
    <property type="entry name" value="FIBRONECTIN TYPE-II DOMAIN-CONTAINING PROTEIN"/>
    <property type="match status" value="1"/>
</dbReference>
<feature type="domain" description="Fibronectin type-II" evidence="8">
    <location>
        <begin position="93"/>
        <end position="145"/>
    </location>
</feature>
<dbReference type="SUPFAM" id="SSF57440">
    <property type="entry name" value="Kringle-like"/>
    <property type="match status" value="2"/>
</dbReference>
<accession>A0ABN8MS32</accession>
<keyword evidence="10" id="KW-1185">Reference proteome</keyword>